<proteinExistence type="predicted"/>
<dbReference type="Proteomes" id="UP000323819">
    <property type="component" value="Unassembled WGS sequence"/>
</dbReference>
<evidence type="ECO:0008006" key="3">
    <source>
        <dbReference type="Google" id="ProtNLM"/>
    </source>
</evidence>
<dbReference type="Gene3D" id="3.40.50.620">
    <property type="entry name" value="HUPs"/>
    <property type="match status" value="1"/>
</dbReference>
<name>A0ABD7SRK4_VIBCL</name>
<evidence type="ECO:0000313" key="1">
    <source>
        <dbReference type="EMBL" id="TXX67454.1"/>
    </source>
</evidence>
<dbReference type="SUPFAM" id="SSF52402">
    <property type="entry name" value="Adenine nucleotide alpha hydrolases-like"/>
    <property type="match status" value="1"/>
</dbReference>
<evidence type="ECO:0000313" key="2">
    <source>
        <dbReference type="Proteomes" id="UP000323819"/>
    </source>
</evidence>
<dbReference type="InterPro" id="IPR014729">
    <property type="entry name" value="Rossmann-like_a/b/a_fold"/>
</dbReference>
<reference evidence="1 2" key="1">
    <citation type="submission" date="2019-06" db="EMBL/GenBank/DDBJ databases">
        <title>Vibrio cholerae phylogeny based on whole-genome sequencing reveals genetic diversity and population strucutre.</title>
        <authorList>
            <person name="Zhiqiu Y."/>
            <person name="Bin L."/>
            <person name="Lingyan J."/>
        </authorList>
    </citation>
    <scope>NUCLEOTIDE SEQUENCE [LARGE SCALE GENOMIC DNA]</scope>
    <source>
        <strain evidence="1 2">N2814</strain>
    </source>
</reference>
<sequence length="1200" mass="136948">MTNLISTIDSELFCEHQSVIEKFNVIVREFRQLIELDNNVLYIPLSFGKDSKIICLAALEAYRQSLAESKIAKNHPLLMATVNTQAESLPMVMYPRYCVPRLNKYAKEIGINLIHSMITPSFYDEYANRYLGAQKLIPNATRSGDCSVILKVDPAKEFIKSVRSRLLNSESLKPYHDSTVICVTGQRSSESARRMNNMNSQGVSAKDLNRLKAELTELSISGLNKTLNFAPIRDWTTDEVFLAHELAGIKPLTRNLLGIYNAIPSFLPDHALMLSIYGNASTEQCEISIGSTANNGCNGKARYGCGICTMIGEKDKTQSSLTLHERWNYLGQKELLSIRDFMYRLSIDISQRAFHAKAIDQVAYNRIALQANILKPEALETLVRLFSQISILSAERAEEFRNFVETGNAEQHPAIKEIKSDLSLNAKARRAFVEMYIEEAQKPLIQLFSEKHAIYLSFRWALDGIQAYPFTPLAIWNECITNKKNWIKWPSLNSEIDTPKKSLNDPTNKLPDAVMMPVLQSKFENPSVYIENDELHDIGNFVSSSISSLPLAESEFDCTTQTTPHWSVDISIECSLQIELGEPHDLSKSVSIQLDSGRFATSYLHVSKFDLIKITVDKKSTGEAFKKLILDSEVESIIDKYVENFIESIELSVNKLELTAQECSSYLKRVINDFNGNHKIKLSIPFWKNSPFALTMHSKFKTEQRILSSHNFTKRRVKVLKNGRMEKSTTRLNFYPLRTQSKFYLENTQSVNLFNLDFSTKRVPFRSYVDSSLCDSIELDTKNIFLSDIAITRWKAVGGYNDALDEYYNQKSLNYNVRTSSGSQFMSIDAASHLIRMGVIEIHKGYIRTFEKLMQRTALFTEIGAFNYQSMSYEDLIKMPWAVAMKQHRSDKAEVLLELRRKFHKQNEEIRTQLSLSNLSAYSAQKAIDQHISNARYAVVTYIDSTLSKAFKSQFTTSNVSLSQKSKSSLLWIVYHQALMNVDDFITYVTPFRSTIKDDSESYLVLGQHIKNSICALRTQINDAWSRWVKLIDRFEILNLEVNQTLVDSQTVGTETSNRIKEEILARYKQAIKDLHPNISNELFEADASFWKPNTKTLIHEFELMAQSINYCRTIVNSYLDTLLLVEASAGYSQFKKIELNKQLELSQSIPVIVDSIIKPSSHCLIEVERTLPVDKYNAKPKRPKKDGRKVDHFSLLMGI</sequence>
<protein>
    <recommendedName>
        <fullName evidence="3">Phosphoadenosine phosphosulphate reductase domain-containing protein</fullName>
    </recommendedName>
</protein>
<dbReference type="AlphaFoldDB" id="A0ABD7SRK4"/>
<organism evidence="1 2">
    <name type="scientific">Vibrio cholerae</name>
    <dbReference type="NCBI Taxonomy" id="666"/>
    <lineage>
        <taxon>Bacteria</taxon>
        <taxon>Pseudomonadati</taxon>
        <taxon>Pseudomonadota</taxon>
        <taxon>Gammaproteobacteria</taxon>
        <taxon>Vibrionales</taxon>
        <taxon>Vibrionaceae</taxon>
        <taxon>Vibrio</taxon>
    </lineage>
</organism>
<dbReference type="RefSeq" id="WP_148521602.1">
    <property type="nucleotide sequence ID" value="NZ_VSIJ01000005.1"/>
</dbReference>
<gene>
    <name evidence="1" type="ORF">FXF03_02415</name>
</gene>
<dbReference type="EMBL" id="VSIJ01000005">
    <property type="protein sequence ID" value="TXX67454.1"/>
    <property type="molecule type" value="Genomic_DNA"/>
</dbReference>
<comment type="caution">
    <text evidence="1">The sequence shown here is derived from an EMBL/GenBank/DDBJ whole genome shotgun (WGS) entry which is preliminary data.</text>
</comment>
<accession>A0ABD7SRK4</accession>